<dbReference type="SUPFAM" id="SSF53790">
    <property type="entry name" value="Tetrapyrrole methylase"/>
    <property type="match status" value="1"/>
</dbReference>
<reference evidence="9 10" key="1">
    <citation type="submission" date="2017-02" db="EMBL/GenBank/DDBJ databases">
        <authorList>
            <person name="Peterson S.W."/>
        </authorList>
    </citation>
    <scope>NUCLEOTIDE SEQUENCE [LARGE SCALE GENOMIC DNA]</scope>
    <source>
        <strain evidence="9">C6</strain>
    </source>
</reference>
<comment type="function">
    <text evidence="6">Catalyzes the 2'-O-methylation of the ribose of cytidine 1402 (C1402) in 16S rRNA.</text>
</comment>
<comment type="catalytic activity">
    <reaction evidence="6">
        <text>cytidine(1402) in 16S rRNA + S-adenosyl-L-methionine = 2'-O-methylcytidine(1402) in 16S rRNA + S-adenosyl-L-homocysteine + H(+)</text>
        <dbReference type="Rhea" id="RHEA:42924"/>
        <dbReference type="Rhea" id="RHEA-COMP:10285"/>
        <dbReference type="Rhea" id="RHEA-COMP:10286"/>
        <dbReference type="ChEBI" id="CHEBI:15378"/>
        <dbReference type="ChEBI" id="CHEBI:57856"/>
        <dbReference type="ChEBI" id="CHEBI:59789"/>
        <dbReference type="ChEBI" id="CHEBI:74495"/>
        <dbReference type="ChEBI" id="CHEBI:82748"/>
        <dbReference type="EC" id="2.1.1.198"/>
    </reaction>
</comment>
<dbReference type="AlphaFoldDB" id="A0A1R7Q8Q9"/>
<dbReference type="PROSITE" id="PS01296">
    <property type="entry name" value="RSMI"/>
    <property type="match status" value="1"/>
</dbReference>
<evidence type="ECO:0000256" key="1">
    <source>
        <dbReference type="ARBA" id="ARBA00022490"/>
    </source>
</evidence>
<dbReference type="InterPro" id="IPR014777">
    <property type="entry name" value="4pyrrole_Mease_sub1"/>
</dbReference>
<dbReference type="Gene3D" id="3.30.950.10">
    <property type="entry name" value="Methyltransferase, Cobalt-precorrin-4 Transmethylase, Domain 2"/>
    <property type="match status" value="1"/>
</dbReference>
<dbReference type="InterPro" id="IPR008189">
    <property type="entry name" value="rRNA_ssu_MeTfrase_I"/>
</dbReference>
<evidence type="ECO:0000256" key="4">
    <source>
        <dbReference type="ARBA" id="ARBA00022679"/>
    </source>
</evidence>
<dbReference type="FunFam" id="3.30.950.10:FF:000002">
    <property type="entry name" value="Ribosomal RNA small subunit methyltransferase I"/>
    <property type="match status" value="1"/>
</dbReference>
<evidence type="ECO:0000313" key="10">
    <source>
        <dbReference type="Proteomes" id="UP000196240"/>
    </source>
</evidence>
<dbReference type="PIRSF" id="PIRSF005917">
    <property type="entry name" value="MTase_YraL"/>
    <property type="match status" value="1"/>
</dbReference>
<evidence type="ECO:0000313" key="9">
    <source>
        <dbReference type="EMBL" id="SJX20659.1"/>
    </source>
</evidence>
<dbReference type="InterPro" id="IPR000878">
    <property type="entry name" value="4pyrrol_Mease"/>
</dbReference>
<name>A0A1R7Q8Q9_ACIJO</name>
<proteinExistence type="inferred from homology"/>
<comment type="subcellular location">
    <subcellularLocation>
        <location evidence="6">Cytoplasm</location>
    </subcellularLocation>
</comment>
<dbReference type="InterPro" id="IPR014776">
    <property type="entry name" value="4pyrrole_Mease_sub2"/>
</dbReference>
<evidence type="ECO:0000256" key="6">
    <source>
        <dbReference type="HAMAP-Rule" id="MF_01877"/>
    </source>
</evidence>
<keyword evidence="1 6" id="KW-0963">Cytoplasm</keyword>
<accession>A0A1R7Q8Q9</accession>
<dbReference type="Proteomes" id="UP000196240">
    <property type="component" value="Unassembled WGS sequence"/>
</dbReference>
<dbReference type="EMBL" id="FUUY01000001">
    <property type="protein sequence ID" value="SJX20659.1"/>
    <property type="molecule type" value="Genomic_DNA"/>
</dbReference>
<evidence type="ECO:0000259" key="7">
    <source>
        <dbReference type="Pfam" id="PF00590"/>
    </source>
</evidence>
<dbReference type="RefSeq" id="WP_087010654.1">
    <property type="nucleotide sequence ID" value="NZ_CP045101.1"/>
</dbReference>
<evidence type="ECO:0000259" key="8">
    <source>
        <dbReference type="Pfam" id="PF23016"/>
    </source>
</evidence>
<protein>
    <recommendedName>
        <fullName evidence="6">Ribosomal RNA small subunit methyltransferase I</fullName>
        <ecNumber evidence="6">2.1.1.198</ecNumber>
    </recommendedName>
    <alternativeName>
        <fullName evidence="6">16S rRNA 2'-O-ribose C1402 methyltransferase</fullName>
    </alternativeName>
    <alternativeName>
        <fullName evidence="6">rRNA (cytidine-2'-O-)-methyltransferase RsmI</fullName>
    </alternativeName>
</protein>
<dbReference type="InterPro" id="IPR053910">
    <property type="entry name" value="RsmI_HTH"/>
</dbReference>
<feature type="domain" description="Tetrapyrrole methylase" evidence="7">
    <location>
        <begin position="5"/>
        <end position="204"/>
    </location>
</feature>
<gene>
    <name evidence="6 9" type="primary">rsmI</name>
    <name evidence="9" type="ORF">ACNJC6_00250</name>
</gene>
<dbReference type="PANTHER" id="PTHR46111:SF1">
    <property type="entry name" value="RIBOSOMAL RNA SMALL SUBUNIT METHYLTRANSFERASE I"/>
    <property type="match status" value="1"/>
</dbReference>
<dbReference type="InterPro" id="IPR035996">
    <property type="entry name" value="4pyrrol_Methylase_sf"/>
</dbReference>
<dbReference type="FunFam" id="3.40.1010.10:FF:000002">
    <property type="entry name" value="Ribosomal RNA small subunit methyltransferase I"/>
    <property type="match status" value="1"/>
</dbReference>
<keyword evidence="4 6" id="KW-0808">Transferase</keyword>
<organism evidence="9 10">
    <name type="scientific">Acinetobacter johnsonii</name>
    <dbReference type="NCBI Taxonomy" id="40214"/>
    <lineage>
        <taxon>Bacteria</taxon>
        <taxon>Pseudomonadati</taxon>
        <taxon>Pseudomonadota</taxon>
        <taxon>Gammaproteobacteria</taxon>
        <taxon>Moraxellales</taxon>
        <taxon>Moraxellaceae</taxon>
        <taxon>Acinetobacter</taxon>
    </lineage>
</organism>
<dbReference type="Gene3D" id="3.40.1010.10">
    <property type="entry name" value="Cobalt-precorrin-4 Transmethylase, Domain 1"/>
    <property type="match status" value="1"/>
</dbReference>
<evidence type="ECO:0000256" key="5">
    <source>
        <dbReference type="ARBA" id="ARBA00022691"/>
    </source>
</evidence>
<dbReference type="Pfam" id="PF00590">
    <property type="entry name" value="TP_methylase"/>
    <property type="match status" value="1"/>
</dbReference>
<dbReference type="HAMAP" id="MF_01877">
    <property type="entry name" value="16SrRNA_methyltr_I"/>
    <property type="match status" value="1"/>
</dbReference>
<evidence type="ECO:0000256" key="3">
    <source>
        <dbReference type="ARBA" id="ARBA00022603"/>
    </source>
</evidence>
<dbReference type="EC" id="2.1.1.198" evidence="6"/>
<evidence type="ECO:0000256" key="2">
    <source>
        <dbReference type="ARBA" id="ARBA00022552"/>
    </source>
</evidence>
<dbReference type="PANTHER" id="PTHR46111">
    <property type="entry name" value="RIBOSOMAL RNA SMALL SUBUNIT METHYLTRANSFERASE I"/>
    <property type="match status" value="1"/>
</dbReference>
<dbReference type="Pfam" id="PF23016">
    <property type="entry name" value="RsmI_C"/>
    <property type="match status" value="1"/>
</dbReference>
<dbReference type="InterPro" id="IPR018063">
    <property type="entry name" value="SAM_MeTrfase_RsmI_CS"/>
</dbReference>
<dbReference type="NCBIfam" id="TIGR00096">
    <property type="entry name" value="16S rRNA (cytidine(1402)-2'-O)-methyltransferase"/>
    <property type="match status" value="1"/>
</dbReference>
<keyword evidence="2 6" id="KW-0698">rRNA processing</keyword>
<keyword evidence="3 6" id="KW-0489">Methyltransferase</keyword>
<comment type="similarity">
    <text evidence="6">Belongs to the methyltransferase superfamily. RsmI family.</text>
</comment>
<dbReference type="GO" id="GO:0005737">
    <property type="term" value="C:cytoplasm"/>
    <property type="evidence" value="ECO:0007669"/>
    <property type="project" value="UniProtKB-SubCell"/>
</dbReference>
<keyword evidence="5 6" id="KW-0949">S-adenosyl-L-methionine</keyword>
<dbReference type="CDD" id="cd11648">
    <property type="entry name" value="RsmI"/>
    <property type="match status" value="1"/>
</dbReference>
<dbReference type="GO" id="GO:0070677">
    <property type="term" value="F:rRNA (cytosine-2'-O-)-methyltransferase activity"/>
    <property type="evidence" value="ECO:0007669"/>
    <property type="project" value="UniProtKB-UniRule"/>
</dbReference>
<feature type="domain" description="RsmI HTH" evidence="8">
    <location>
        <begin position="233"/>
        <end position="275"/>
    </location>
</feature>
<sequence>MSAQLFVVATPIGHLDDMTYRAIDVLKSVKIIAAEDTRTSAQLLKHFNIQTPLTACHDHNESNKIDILIQRLLNGEDMALISDAGTPLISDPGFKLVRAAQEHNIRVIPVPGACAAIAALSSVGLPSDRFSFEGFLSSKQTQRLASLEKLKDETQTLIFYEAPHRILDSVSDMAKVFGADRPVGFAREITKTFETIKKMTLGELVEFIANDHHQQKGEIVLVVGGATTEKDMAQEKLDQLLTRLLQDLSVKAASQLAADLTGIKKKIAYQRALELTQDQAE</sequence>